<protein>
    <submittedName>
        <fullName evidence="8">Hemolysin III family protein</fullName>
    </submittedName>
</protein>
<dbReference type="InterPro" id="IPR004254">
    <property type="entry name" value="AdipoR/HlyIII-related"/>
</dbReference>
<feature type="transmembrane region" description="Helical" evidence="7">
    <location>
        <begin position="138"/>
        <end position="155"/>
    </location>
</feature>
<feature type="transmembrane region" description="Helical" evidence="7">
    <location>
        <begin position="167"/>
        <end position="186"/>
    </location>
</feature>
<comment type="caution">
    <text evidence="8">The sequence shown here is derived from an EMBL/GenBank/DDBJ whole genome shotgun (WGS) entry which is preliminary data.</text>
</comment>
<feature type="transmembrane region" description="Helical" evidence="7">
    <location>
        <begin position="113"/>
        <end position="132"/>
    </location>
</feature>
<keyword evidence="9" id="KW-1185">Reference proteome</keyword>
<sequence length="225" mass="23735">MVKAVSAPKLPVPALKPTMRGVLHQWAAVVALAAGAYLVLASPNAEARIASAIYAFSIVGLFTVSAIYHRVNWQRPSARAWMRRLDHAMIFVMVAGTTTPIAAIVLEGGMRTTVLSVAWGMAGLGITLKLLWIGAPKWVSAAIYLAMGWAGFALFPKLVGDLGPWPAVGLLGGGVLYTVGAVIYAGKRPNPFPKVFGYHEVFHALVIAAAIAHYLVVALAVVPSA</sequence>
<name>A0ABU4VGQ8_9ACTN</name>
<dbReference type="RefSeq" id="WP_319953152.1">
    <property type="nucleotide sequence ID" value="NZ_JAXAVX010000002.1"/>
</dbReference>
<evidence type="ECO:0000256" key="1">
    <source>
        <dbReference type="ARBA" id="ARBA00004651"/>
    </source>
</evidence>
<keyword evidence="3" id="KW-1003">Cell membrane</keyword>
<feature type="transmembrane region" description="Helical" evidence="7">
    <location>
        <begin position="88"/>
        <end position="106"/>
    </location>
</feature>
<gene>
    <name evidence="8" type="ORF">SK069_05295</name>
</gene>
<dbReference type="PANTHER" id="PTHR20855">
    <property type="entry name" value="ADIPOR/PROGESTIN RECEPTOR-RELATED"/>
    <property type="match status" value="1"/>
</dbReference>
<organism evidence="8 9">
    <name type="scientific">Patulibacter brassicae</name>
    <dbReference type="NCBI Taxonomy" id="1705717"/>
    <lineage>
        <taxon>Bacteria</taxon>
        <taxon>Bacillati</taxon>
        <taxon>Actinomycetota</taxon>
        <taxon>Thermoleophilia</taxon>
        <taxon>Solirubrobacterales</taxon>
        <taxon>Patulibacteraceae</taxon>
        <taxon>Patulibacter</taxon>
    </lineage>
</organism>
<evidence type="ECO:0000313" key="9">
    <source>
        <dbReference type="Proteomes" id="UP001277761"/>
    </source>
</evidence>
<evidence type="ECO:0000256" key="6">
    <source>
        <dbReference type="ARBA" id="ARBA00023136"/>
    </source>
</evidence>
<feature type="transmembrane region" description="Helical" evidence="7">
    <location>
        <begin position="23"/>
        <end position="40"/>
    </location>
</feature>
<keyword evidence="5 7" id="KW-1133">Transmembrane helix</keyword>
<keyword evidence="6 7" id="KW-0472">Membrane</keyword>
<evidence type="ECO:0000313" key="8">
    <source>
        <dbReference type="EMBL" id="MDX8150999.1"/>
    </source>
</evidence>
<evidence type="ECO:0000256" key="5">
    <source>
        <dbReference type="ARBA" id="ARBA00022989"/>
    </source>
</evidence>
<dbReference type="InterPro" id="IPR005744">
    <property type="entry name" value="Hy-lIII"/>
</dbReference>
<dbReference type="Proteomes" id="UP001277761">
    <property type="component" value="Unassembled WGS sequence"/>
</dbReference>
<evidence type="ECO:0000256" key="4">
    <source>
        <dbReference type="ARBA" id="ARBA00022692"/>
    </source>
</evidence>
<accession>A0ABU4VGQ8</accession>
<comment type="subcellular location">
    <subcellularLocation>
        <location evidence="1">Cell membrane</location>
        <topology evidence="1">Multi-pass membrane protein</topology>
    </subcellularLocation>
</comment>
<feature type="transmembrane region" description="Helical" evidence="7">
    <location>
        <begin position="201"/>
        <end position="222"/>
    </location>
</feature>
<evidence type="ECO:0000256" key="2">
    <source>
        <dbReference type="ARBA" id="ARBA00008488"/>
    </source>
</evidence>
<evidence type="ECO:0000256" key="7">
    <source>
        <dbReference type="SAM" id="Phobius"/>
    </source>
</evidence>
<reference evidence="8 9" key="1">
    <citation type="submission" date="2023-11" db="EMBL/GenBank/DDBJ databases">
        <authorList>
            <person name="Xu M."/>
            <person name="Jiang T."/>
        </authorList>
    </citation>
    <scope>NUCLEOTIDE SEQUENCE [LARGE SCALE GENOMIC DNA]</scope>
    <source>
        <strain evidence="8 9">SD</strain>
    </source>
</reference>
<feature type="transmembrane region" description="Helical" evidence="7">
    <location>
        <begin position="52"/>
        <end position="68"/>
    </location>
</feature>
<proteinExistence type="inferred from homology"/>
<evidence type="ECO:0000256" key="3">
    <source>
        <dbReference type="ARBA" id="ARBA00022475"/>
    </source>
</evidence>
<keyword evidence="4 7" id="KW-0812">Transmembrane</keyword>
<dbReference type="EMBL" id="JAXAVX010000002">
    <property type="protein sequence ID" value="MDX8150999.1"/>
    <property type="molecule type" value="Genomic_DNA"/>
</dbReference>
<dbReference type="NCBIfam" id="TIGR01065">
    <property type="entry name" value="hlyIII"/>
    <property type="match status" value="1"/>
</dbReference>
<dbReference type="Pfam" id="PF03006">
    <property type="entry name" value="HlyIII"/>
    <property type="match status" value="1"/>
</dbReference>
<dbReference type="PANTHER" id="PTHR20855:SF3">
    <property type="entry name" value="LD03007P"/>
    <property type="match status" value="1"/>
</dbReference>
<comment type="similarity">
    <text evidence="2">Belongs to the UPF0073 (Hly-III) family.</text>
</comment>